<evidence type="ECO:0000313" key="2">
    <source>
        <dbReference type="EMBL" id="KAF7080600.1"/>
    </source>
</evidence>
<reference evidence="2" key="1">
    <citation type="journal article" date="2017" name="Gigascience">
        <title>The first near-complete assembly of the hexaploid bread wheat genome, Triticum aestivum.</title>
        <authorList>
            <person name="Zimin A.V."/>
            <person name="Puiu D."/>
            <person name="Hall R."/>
            <person name="Kingan S."/>
            <person name="Clavijo B.J."/>
            <person name="Salzberg S.L."/>
        </authorList>
    </citation>
    <scope>NUCLEOTIDE SEQUENCE</scope>
    <source>
        <tissue evidence="2">Leaf</tissue>
    </source>
</reference>
<feature type="region of interest" description="Disordered" evidence="1">
    <location>
        <begin position="1"/>
        <end position="198"/>
    </location>
</feature>
<feature type="compositionally biased region" description="Basic and acidic residues" evidence="1">
    <location>
        <begin position="111"/>
        <end position="126"/>
    </location>
</feature>
<protein>
    <submittedName>
        <fullName evidence="2">Uncharacterized protein</fullName>
    </submittedName>
</protein>
<feature type="compositionally biased region" description="Basic residues" evidence="1">
    <location>
        <begin position="99"/>
        <end position="110"/>
    </location>
</feature>
<dbReference type="Proteomes" id="UP000815260">
    <property type="component" value="Chromosome 6A"/>
</dbReference>
<feature type="non-terminal residue" evidence="2">
    <location>
        <position position="1"/>
    </location>
</feature>
<evidence type="ECO:0000256" key="1">
    <source>
        <dbReference type="SAM" id="MobiDB-lite"/>
    </source>
</evidence>
<feature type="compositionally biased region" description="Basic and acidic residues" evidence="1">
    <location>
        <begin position="1"/>
        <end position="15"/>
    </location>
</feature>
<name>A0A9R1L7J9_WHEAT</name>
<comment type="caution">
    <text evidence="2">The sequence shown here is derived from an EMBL/GenBank/DDBJ whole genome shotgun (WGS) entry which is preliminary data.</text>
</comment>
<sequence length="198" mass="21489">QASDEGIRGGDREAGGEGAGPAVREPGPGAGLPEASIRRFKGPDVRHQGEQLPTVPTPRPGRRPPRAHRRRRRHPAVPGRPGERAPAPQGWSMGGRAAHAPRHRRQHRRPAGGDHQRAVQERDAPRAHPPRRQPHVPRLLLQPRRGRRHLPCPGACRGAVGGGGGARRERRVPEVRVRGLHEPVHAPQVRGQGAALRG</sequence>
<dbReference type="AlphaFoldDB" id="A0A9R1L7J9"/>
<accession>A0A9R1L7J9</accession>
<gene>
    <name evidence="2" type="ORF">CFC21_084654</name>
</gene>
<dbReference type="EMBL" id="CM022226">
    <property type="protein sequence ID" value="KAF7080600.1"/>
    <property type="molecule type" value="Genomic_DNA"/>
</dbReference>
<organism evidence="2">
    <name type="scientific">Triticum aestivum</name>
    <name type="common">Wheat</name>
    <dbReference type="NCBI Taxonomy" id="4565"/>
    <lineage>
        <taxon>Eukaryota</taxon>
        <taxon>Viridiplantae</taxon>
        <taxon>Streptophyta</taxon>
        <taxon>Embryophyta</taxon>
        <taxon>Tracheophyta</taxon>
        <taxon>Spermatophyta</taxon>
        <taxon>Magnoliopsida</taxon>
        <taxon>Liliopsida</taxon>
        <taxon>Poales</taxon>
        <taxon>Poaceae</taxon>
        <taxon>BOP clade</taxon>
        <taxon>Pooideae</taxon>
        <taxon>Triticodae</taxon>
        <taxon>Triticeae</taxon>
        <taxon>Triticinae</taxon>
        <taxon>Triticum</taxon>
    </lineage>
</organism>
<feature type="compositionally biased region" description="Basic and acidic residues" evidence="1">
    <location>
        <begin position="171"/>
        <end position="184"/>
    </location>
</feature>
<feature type="compositionally biased region" description="Basic residues" evidence="1">
    <location>
        <begin position="60"/>
        <end position="75"/>
    </location>
</feature>
<proteinExistence type="predicted"/>
<feature type="non-terminal residue" evidence="2">
    <location>
        <position position="198"/>
    </location>
</feature>
<reference evidence="2" key="2">
    <citation type="submission" date="2020-03" db="EMBL/GenBank/DDBJ databases">
        <title>The second near-complete assembly of the hexaploid bread wheat (Triticum aestivum) genome.</title>
        <authorList>
            <person name="Zimin A.V."/>
            <person name="Puiu D."/>
            <person name="Shumante A."/>
            <person name="Alonge M."/>
            <person name="Salzberg S.L."/>
        </authorList>
    </citation>
    <scope>NUCLEOTIDE SEQUENCE</scope>
    <source>
        <tissue evidence="2">Leaf</tissue>
    </source>
</reference>